<sequence>MYAKTLHRPAATVTLYKQPPAAAAAAPAAQRTAFRAAVVKDAAAPALPTVTVTAKPVAATTTFFITTGGPPGTTTITSYTLQVPEPSLATPALQRRGIVQSLMADDAAKKDRFNHDDTAKTNGVDGELFTENDDDPRQRKGSNVYCSDVITETVEVSPRTVTNAARAGPTVTVTVTPTTKLIIKTSTVPAAPTATVVTGGYDVCNPTKYGRLYDWTAYQANALAFGVTTFSNITDPGSCCAAAANIPGALAWALCDGTNDIHESCPKNQLGPCFVTYLKTIPGYTSAESQCDASSDTSTFQYRKGTGQIGGPLQCASTYTGYDCFRPILLLLGNYVCLPSK</sequence>
<keyword evidence="3" id="KW-1185">Reference proteome</keyword>
<dbReference type="Proteomes" id="UP001176521">
    <property type="component" value="Unassembled WGS sequence"/>
</dbReference>
<protein>
    <submittedName>
        <fullName evidence="2">Uncharacterized protein</fullName>
    </submittedName>
</protein>
<accession>A0AAN6JKL5</accession>
<evidence type="ECO:0000256" key="1">
    <source>
        <dbReference type="SAM" id="MobiDB-lite"/>
    </source>
</evidence>
<reference evidence="2" key="1">
    <citation type="journal article" date="2023" name="PhytoFront">
        <title>Draft Genome Resources of Seven Strains of Tilletia horrida, Causal Agent of Kernel Smut of Rice.</title>
        <authorList>
            <person name="Khanal S."/>
            <person name="Antony Babu S."/>
            <person name="Zhou X.G."/>
        </authorList>
    </citation>
    <scope>NUCLEOTIDE SEQUENCE</scope>
    <source>
        <strain evidence="2">TX3</strain>
    </source>
</reference>
<evidence type="ECO:0000313" key="3">
    <source>
        <dbReference type="Proteomes" id="UP001176521"/>
    </source>
</evidence>
<proteinExistence type="predicted"/>
<dbReference type="EMBL" id="JAPDMQ010000139">
    <property type="protein sequence ID" value="KAK0533328.1"/>
    <property type="molecule type" value="Genomic_DNA"/>
</dbReference>
<comment type="caution">
    <text evidence="2">The sequence shown here is derived from an EMBL/GenBank/DDBJ whole genome shotgun (WGS) entry which is preliminary data.</text>
</comment>
<feature type="region of interest" description="Disordered" evidence="1">
    <location>
        <begin position="110"/>
        <end position="142"/>
    </location>
</feature>
<dbReference type="AlphaFoldDB" id="A0AAN6JKL5"/>
<organism evidence="2 3">
    <name type="scientific">Tilletia horrida</name>
    <dbReference type="NCBI Taxonomy" id="155126"/>
    <lineage>
        <taxon>Eukaryota</taxon>
        <taxon>Fungi</taxon>
        <taxon>Dikarya</taxon>
        <taxon>Basidiomycota</taxon>
        <taxon>Ustilaginomycotina</taxon>
        <taxon>Exobasidiomycetes</taxon>
        <taxon>Tilletiales</taxon>
        <taxon>Tilletiaceae</taxon>
        <taxon>Tilletia</taxon>
    </lineage>
</organism>
<feature type="compositionally biased region" description="Basic and acidic residues" evidence="1">
    <location>
        <begin position="110"/>
        <end position="119"/>
    </location>
</feature>
<name>A0AAN6JKL5_9BASI</name>
<evidence type="ECO:0000313" key="2">
    <source>
        <dbReference type="EMBL" id="KAK0533328.1"/>
    </source>
</evidence>
<gene>
    <name evidence="2" type="ORF">OC842_002999</name>
</gene>